<evidence type="ECO:0000256" key="14">
    <source>
        <dbReference type="ARBA" id="ARBA00066543"/>
    </source>
</evidence>
<dbReference type="PROSITE" id="PS00710">
    <property type="entry name" value="PGM_PMM"/>
    <property type="match status" value="1"/>
</dbReference>
<dbReference type="InterPro" id="IPR036900">
    <property type="entry name" value="A-D-PHexomutase_C_sf"/>
</dbReference>
<sequence>MSSVEKSIVELPVDLQEKVRSWLQYDELETTRNEIVQLCLKQDVAELHKRLDDRISFGTSGLRGRMEAGFSRMNALTVKQASQGLAKYVKSQFPDNLTVVVGHDHRHNSELFAQTTVDTFLQLGFKVYRLKQGSNDSLVHTPMVPFTIDTVGASAGVMVTASHNPKMDNGYKVYYANGCQIIPPHDKLIAETILESLEPLQLPLAGSVVDCKEDMTEKYVNAVSSALFEGNKIPDREGPWFVYTPMHGVGFEIFERVSRQVLSLEEGKHYLVVEEQRVPDPEFPTVSFPNPEEKGALDLAMEYGNKSDSIDLIVANDPDADRFSVAVKDATTGTWKQLTGNDIGFLIAFHEWEKYKQSGVPKPFAVLNSTVSSQMLKRMAELEGFHHEDTLTGFKWLGNRARELESQGYYTPFAYEESIGYMFSSVVHDKDGVGAAVVFLQAYSQWRARGQSALDILALGSQRYGCFKEFNGYYVVPDLTVTKKVFDAIRSTEKPFPTKLGSSFEIVKFRDLTTGYQSDTADHVPLLACDPSSQMITCEVVIKEQPASRVRFTIRGSGTEPKLKVYIEARTQSEPTSLALAKFTWDVLRDEWFNPELTGIITPF</sequence>
<evidence type="ECO:0000256" key="10">
    <source>
        <dbReference type="ARBA" id="ARBA00023235"/>
    </source>
</evidence>
<dbReference type="AlphaFoldDB" id="A0A0A8L5H9"/>
<evidence type="ECO:0000256" key="11">
    <source>
        <dbReference type="ARBA" id="ARBA00023242"/>
    </source>
</evidence>
<keyword evidence="5" id="KW-0963">Cytoplasm</keyword>
<dbReference type="GO" id="GO:0005634">
    <property type="term" value="C:nucleus"/>
    <property type="evidence" value="ECO:0007669"/>
    <property type="project" value="UniProtKB-SubCell"/>
</dbReference>
<evidence type="ECO:0000256" key="7">
    <source>
        <dbReference type="ARBA" id="ARBA00022553"/>
    </source>
</evidence>
<dbReference type="InterPro" id="IPR005845">
    <property type="entry name" value="A-D-PHexomutase_a/b/a-II"/>
</dbReference>
<name>A0A0A8L5H9_9SACH</name>
<dbReference type="GO" id="GO:0000287">
    <property type="term" value="F:magnesium ion binding"/>
    <property type="evidence" value="ECO:0007669"/>
    <property type="project" value="InterPro"/>
</dbReference>
<keyword evidence="12" id="KW-0119">Carbohydrate metabolism</keyword>
<dbReference type="Proteomes" id="UP000031516">
    <property type="component" value="Unassembled WGS sequence"/>
</dbReference>
<dbReference type="Pfam" id="PF00408">
    <property type="entry name" value="PGM_PMM_IV"/>
    <property type="match status" value="1"/>
</dbReference>
<dbReference type="Pfam" id="PF02880">
    <property type="entry name" value="PGM_PMM_III"/>
    <property type="match status" value="1"/>
</dbReference>
<dbReference type="GO" id="GO:0008973">
    <property type="term" value="F:phosphopentomutase activity"/>
    <property type="evidence" value="ECO:0007669"/>
    <property type="project" value="UniProtKB-EC"/>
</dbReference>
<evidence type="ECO:0000313" key="20">
    <source>
        <dbReference type="Proteomes" id="UP000031516"/>
    </source>
</evidence>
<dbReference type="InterPro" id="IPR005844">
    <property type="entry name" value="A-D-PHexomutase_a/b/a-I"/>
</dbReference>
<evidence type="ECO:0000256" key="4">
    <source>
        <dbReference type="ARBA" id="ARBA00010231"/>
    </source>
</evidence>
<keyword evidence="8" id="KW-0479">Metal-binding</keyword>
<keyword evidence="11" id="KW-0539">Nucleus</keyword>
<evidence type="ECO:0000259" key="16">
    <source>
        <dbReference type="Pfam" id="PF02878"/>
    </source>
</evidence>
<evidence type="ECO:0000259" key="15">
    <source>
        <dbReference type="Pfam" id="PF00408"/>
    </source>
</evidence>
<dbReference type="GO" id="GO:0005737">
    <property type="term" value="C:cytoplasm"/>
    <property type="evidence" value="ECO:0007669"/>
    <property type="project" value="UniProtKB-SubCell"/>
</dbReference>
<dbReference type="Pfam" id="PF02878">
    <property type="entry name" value="PGM_PMM_I"/>
    <property type="match status" value="1"/>
</dbReference>
<comment type="caution">
    <text evidence="19">The sequence shown here is derived from an EMBL/GenBank/DDBJ whole genome shotgun (WGS) entry which is preliminary data.</text>
</comment>
<evidence type="ECO:0000256" key="3">
    <source>
        <dbReference type="ARBA" id="ARBA00004496"/>
    </source>
</evidence>
<evidence type="ECO:0000256" key="8">
    <source>
        <dbReference type="ARBA" id="ARBA00022723"/>
    </source>
</evidence>
<gene>
    <name evidence="19" type="ORF">KLDO_g1759</name>
</gene>
<evidence type="ECO:0000256" key="12">
    <source>
        <dbReference type="ARBA" id="ARBA00023277"/>
    </source>
</evidence>
<keyword evidence="10" id="KW-0413">Isomerase</keyword>
<keyword evidence="20" id="KW-1185">Reference proteome</keyword>
<keyword evidence="7" id="KW-0597">Phosphoprotein</keyword>
<comment type="catalytic activity">
    <reaction evidence="13">
        <text>alpha-D-ribose 1-phosphate = D-ribose 5-phosphate</text>
        <dbReference type="Rhea" id="RHEA:18793"/>
        <dbReference type="ChEBI" id="CHEBI:57720"/>
        <dbReference type="ChEBI" id="CHEBI:78346"/>
        <dbReference type="EC" id="5.4.2.7"/>
    </reaction>
</comment>
<dbReference type="EMBL" id="CCBQ010000025">
    <property type="protein sequence ID" value="CDO93462.1"/>
    <property type="molecule type" value="Genomic_DNA"/>
</dbReference>
<dbReference type="InterPro" id="IPR016066">
    <property type="entry name" value="A-D-PHexomutase_CS"/>
</dbReference>
<accession>A0A0A8L5H9</accession>
<keyword evidence="6" id="KW-0313">Glucose metabolism</keyword>
<dbReference type="InterPro" id="IPR005846">
    <property type="entry name" value="A-D-PHexomutase_a/b/a-III"/>
</dbReference>
<reference evidence="19 20" key="1">
    <citation type="submission" date="2014-03" db="EMBL/GenBank/DDBJ databases">
        <title>The genome of Kluyveromyces dobzhanskii.</title>
        <authorList>
            <person name="Nystedt B."/>
            <person name="Astrom S."/>
        </authorList>
    </citation>
    <scope>NUCLEOTIDE SEQUENCE [LARGE SCALE GENOMIC DNA]</scope>
    <source>
        <strain evidence="19 20">CBS 2104</strain>
    </source>
</reference>
<evidence type="ECO:0000256" key="1">
    <source>
        <dbReference type="ARBA" id="ARBA00001946"/>
    </source>
</evidence>
<evidence type="ECO:0000259" key="17">
    <source>
        <dbReference type="Pfam" id="PF02879"/>
    </source>
</evidence>
<evidence type="ECO:0000256" key="2">
    <source>
        <dbReference type="ARBA" id="ARBA00004123"/>
    </source>
</evidence>
<feature type="domain" description="Alpha-D-phosphohexomutase alpha/beta/alpha" evidence="18">
    <location>
        <begin position="340"/>
        <end position="453"/>
    </location>
</feature>
<evidence type="ECO:0000259" key="18">
    <source>
        <dbReference type="Pfam" id="PF02880"/>
    </source>
</evidence>
<evidence type="ECO:0000313" key="19">
    <source>
        <dbReference type="EMBL" id="CDO93462.1"/>
    </source>
</evidence>
<dbReference type="FunFam" id="3.40.120.10:FF:000035">
    <property type="entry name" value="Pgm3p"/>
    <property type="match status" value="1"/>
</dbReference>
<evidence type="ECO:0000256" key="13">
    <source>
        <dbReference type="ARBA" id="ARBA00051394"/>
    </source>
</evidence>
<dbReference type="EC" id="5.4.2.7" evidence="14"/>
<dbReference type="InterPro" id="IPR005843">
    <property type="entry name" value="A-D-PHexomutase_C"/>
</dbReference>
<proteinExistence type="inferred from homology"/>
<dbReference type="SUPFAM" id="SSF55957">
    <property type="entry name" value="Phosphoglucomutase, C-terminal domain"/>
    <property type="match status" value="1"/>
</dbReference>
<feature type="domain" description="Alpha-D-phosphohexomutase alpha/beta/alpha" evidence="16">
    <location>
        <begin position="55"/>
        <end position="195"/>
    </location>
</feature>
<dbReference type="Gene3D" id="3.30.310.50">
    <property type="entry name" value="Alpha-D-phosphohexomutase, C-terminal domain"/>
    <property type="match status" value="1"/>
</dbReference>
<keyword evidence="9" id="KW-0460">Magnesium</keyword>
<evidence type="ECO:0000256" key="6">
    <source>
        <dbReference type="ARBA" id="ARBA00022526"/>
    </source>
</evidence>
<dbReference type="PANTHER" id="PTHR45745">
    <property type="entry name" value="PHOSPHOMANNOMUTASE 45A"/>
    <property type="match status" value="1"/>
</dbReference>
<dbReference type="SUPFAM" id="SSF53738">
    <property type="entry name" value="Phosphoglucomutase, first 3 domains"/>
    <property type="match status" value="3"/>
</dbReference>
<dbReference type="Pfam" id="PF02879">
    <property type="entry name" value="PGM_PMM_II"/>
    <property type="match status" value="1"/>
</dbReference>
<comment type="subcellular location">
    <subcellularLocation>
        <location evidence="3">Cytoplasm</location>
    </subcellularLocation>
    <subcellularLocation>
        <location evidence="2">Nucleus</location>
    </subcellularLocation>
</comment>
<feature type="domain" description="Alpha-D-phosphohexomutase alpha/beta/alpha" evidence="17">
    <location>
        <begin position="218"/>
        <end position="326"/>
    </location>
</feature>
<dbReference type="GO" id="GO:0006006">
    <property type="term" value="P:glucose metabolic process"/>
    <property type="evidence" value="ECO:0007669"/>
    <property type="project" value="UniProtKB-KW"/>
</dbReference>
<comment type="similarity">
    <text evidence="4">Belongs to the phosphohexose mutase family.</text>
</comment>
<dbReference type="InterPro" id="IPR016055">
    <property type="entry name" value="A-D-PHexomutase_a/b/a-I/II/III"/>
</dbReference>
<dbReference type="Gene3D" id="3.40.120.10">
    <property type="entry name" value="Alpha-D-Glucose-1,6-Bisphosphate, subunit A, domain 3"/>
    <property type="match status" value="3"/>
</dbReference>
<comment type="cofactor">
    <cofactor evidence="1">
        <name>Mg(2+)</name>
        <dbReference type="ChEBI" id="CHEBI:18420"/>
    </cofactor>
</comment>
<organism evidence="19 20">
    <name type="scientific">Kluyveromyces dobzhanskii CBS 2104</name>
    <dbReference type="NCBI Taxonomy" id="1427455"/>
    <lineage>
        <taxon>Eukaryota</taxon>
        <taxon>Fungi</taxon>
        <taxon>Dikarya</taxon>
        <taxon>Ascomycota</taxon>
        <taxon>Saccharomycotina</taxon>
        <taxon>Saccharomycetes</taxon>
        <taxon>Saccharomycetales</taxon>
        <taxon>Saccharomycetaceae</taxon>
        <taxon>Kluyveromyces</taxon>
    </lineage>
</organism>
<evidence type="ECO:0000256" key="5">
    <source>
        <dbReference type="ARBA" id="ARBA00022490"/>
    </source>
</evidence>
<evidence type="ECO:0000256" key="9">
    <source>
        <dbReference type="ARBA" id="ARBA00022842"/>
    </source>
</evidence>
<dbReference type="OrthoDB" id="8300170at2759"/>
<dbReference type="FunFam" id="3.40.120.10:FF:000037">
    <property type="entry name" value="Pgm3p"/>
    <property type="match status" value="1"/>
</dbReference>
<feature type="domain" description="Alpha-D-phosphohexomutase C-terminal" evidence="15">
    <location>
        <begin position="550"/>
        <end position="576"/>
    </location>
</feature>
<dbReference type="PANTHER" id="PTHR45745:SF1">
    <property type="entry name" value="PHOSPHOGLUCOMUTASE 2B-RELATED"/>
    <property type="match status" value="1"/>
</dbReference>
<dbReference type="GO" id="GO:0006166">
    <property type="term" value="P:purine ribonucleoside salvage"/>
    <property type="evidence" value="ECO:0007669"/>
    <property type="project" value="TreeGrafter"/>
</dbReference>
<protein>
    <recommendedName>
        <fullName evidence="14">phosphopentomutase</fullName>
        <ecNumber evidence="14">5.4.2.7</ecNumber>
    </recommendedName>
</protein>
<dbReference type="CDD" id="cd05799">
    <property type="entry name" value="PGM2"/>
    <property type="match status" value="1"/>
</dbReference>